<feature type="transmembrane region" description="Helical" evidence="1">
    <location>
        <begin position="52"/>
        <end position="69"/>
    </location>
</feature>
<protein>
    <submittedName>
        <fullName evidence="2">Uncharacterized protein</fullName>
    </submittedName>
</protein>
<comment type="caution">
    <text evidence="2">The sequence shown here is derived from an EMBL/GenBank/DDBJ whole genome shotgun (WGS) entry which is preliminary data.</text>
</comment>
<evidence type="ECO:0000313" key="3">
    <source>
        <dbReference type="Proteomes" id="UP001446871"/>
    </source>
</evidence>
<sequence length="85" mass="9018">MAAPEEARSVAVVGLPLVVVTLTFLFMALGVVAVSIRTWIRLRLNSSGLDDAMVVFTLLTFIIDAAFTLHGAKMGVDTRNAGLNA</sequence>
<name>A0ABR1U883_9PEZI</name>
<keyword evidence="1" id="KW-1133">Transmembrane helix</keyword>
<keyword evidence="1" id="KW-0472">Membrane</keyword>
<keyword evidence="1" id="KW-0812">Transmembrane</keyword>
<reference evidence="2 3" key="1">
    <citation type="submission" date="2023-01" db="EMBL/GenBank/DDBJ databases">
        <title>Analysis of 21 Apiospora genomes using comparative genomics revels a genus with tremendous synthesis potential of carbohydrate active enzymes and secondary metabolites.</title>
        <authorList>
            <person name="Sorensen T."/>
        </authorList>
    </citation>
    <scope>NUCLEOTIDE SEQUENCE [LARGE SCALE GENOMIC DNA]</scope>
    <source>
        <strain evidence="2 3">CBS 83171</strain>
    </source>
</reference>
<accession>A0ABR1U883</accession>
<gene>
    <name evidence="2" type="ORF">PG996_013606</name>
</gene>
<organism evidence="2 3">
    <name type="scientific">Apiospora saccharicola</name>
    <dbReference type="NCBI Taxonomy" id="335842"/>
    <lineage>
        <taxon>Eukaryota</taxon>
        <taxon>Fungi</taxon>
        <taxon>Dikarya</taxon>
        <taxon>Ascomycota</taxon>
        <taxon>Pezizomycotina</taxon>
        <taxon>Sordariomycetes</taxon>
        <taxon>Xylariomycetidae</taxon>
        <taxon>Amphisphaeriales</taxon>
        <taxon>Apiosporaceae</taxon>
        <taxon>Apiospora</taxon>
    </lineage>
</organism>
<feature type="transmembrane region" description="Helical" evidence="1">
    <location>
        <begin position="12"/>
        <end position="40"/>
    </location>
</feature>
<dbReference type="EMBL" id="JAQQWM010000008">
    <property type="protein sequence ID" value="KAK8054305.1"/>
    <property type="molecule type" value="Genomic_DNA"/>
</dbReference>
<proteinExistence type="predicted"/>
<evidence type="ECO:0000256" key="1">
    <source>
        <dbReference type="SAM" id="Phobius"/>
    </source>
</evidence>
<dbReference type="Proteomes" id="UP001446871">
    <property type="component" value="Unassembled WGS sequence"/>
</dbReference>
<evidence type="ECO:0000313" key="2">
    <source>
        <dbReference type="EMBL" id="KAK8054305.1"/>
    </source>
</evidence>
<keyword evidence="3" id="KW-1185">Reference proteome</keyword>